<accession>A0A542SMJ8</accession>
<organism evidence="3 4">
    <name type="scientific">Rarobacter incanus</name>
    <dbReference type="NCBI Taxonomy" id="153494"/>
    <lineage>
        <taxon>Bacteria</taxon>
        <taxon>Bacillati</taxon>
        <taxon>Actinomycetota</taxon>
        <taxon>Actinomycetes</taxon>
        <taxon>Micrococcales</taxon>
        <taxon>Rarobacteraceae</taxon>
        <taxon>Rarobacter</taxon>
    </lineage>
</organism>
<feature type="region of interest" description="Disordered" evidence="1">
    <location>
        <begin position="211"/>
        <end position="231"/>
    </location>
</feature>
<dbReference type="RefSeq" id="WP_142111199.1">
    <property type="nucleotide sequence ID" value="NZ_BAAATB010000008.1"/>
</dbReference>
<gene>
    <name evidence="3" type="ORF">FB389_0493</name>
</gene>
<dbReference type="AlphaFoldDB" id="A0A542SMJ8"/>
<sequence length="231" mass="25549">MARKDKDVSEKKPRWYKLVWQAYTFTRSQNPAITWQILGIIVGIIALGFGFGFAVHQVAFWGALSIPLGLLAGLMFLTNRFTKAQYAALDGEIGASRAVLGTLGKVWTFAEEPVAIDAKTQDIVFRGVGRPGIVLIGEARISRIQKLIADEKRRLARAVKEVPVTVLVVGDREGQVPLSKLPKTVRKLKPKLTKAEVGEVERRLRALGGMQLPVPKGMDPTRARISRKDVR</sequence>
<name>A0A542SMJ8_9MICO</name>
<dbReference type="OrthoDB" id="8479889at2"/>
<keyword evidence="2" id="KW-1133">Transmembrane helix</keyword>
<keyword evidence="4" id="KW-1185">Reference proteome</keyword>
<evidence type="ECO:0000256" key="2">
    <source>
        <dbReference type="SAM" id="Phobius"/>
    </source>
</evidence>
<evidence type="ECO:0000256" key="1">
    <source>
        <dbReference type="SAM" id="MobiDB-lite"/>
    </source>
</evidence>
<evidence type="ECO:0000313" key="4">
    <source>
        <dbReference type="Proteomes" id="UP000316181"/>
    </source>
</evidence>
<feature type="transmembrane region" description="Helical" evidence="2">
    <location>
        <begin position="33"/>
        <end position="53"/>
    </location>
</feature>
<comment type="caution">
    <text evidence="3">The sequence shown here is derived from an EMBL/GenBank/DDBJ whole genome shotgun (WGS) entry which is preliminary data.</text>
</comment>
<dbReference type="EMBL" id="VFNV01000001">
    <property type="protein sequence ID" value="TQK75854.1"/>
    <property type="molecule type" value="Genomic_DNA"/>
</dbReference>
<dbReference type="Pfam" id="PF13829">
    <property type="entry name" value="DUF4191"/>
    <property type="match status" value="1"/>
</dbReference>
<evidence type="ECO:0000313" key="3">
    <source>
        <dbReference type="EMBL" id="TQK75854.1"/>
    </source>
</evidence>
<dbReference type="InterPro" id="IPR025445">
    <property type="entry name" value="DUF4191"/>
</dbReference>
<keyword evidence="2" id="KW-0472">Membrane</keyword>
<feature type="compositionally biased region" description="Basic and acidic residues" evidence="1">
    <location>
        <begin position="219"/>
        <end position="231"/>
    </location>
</feature>
<reference evidence="3 4" key="1">
    <citation type="submission" date="2019-06" db="EMBL/GenBank/DDBJ databases">
        <title>Sequencing the genomes of 1000 actinobacteria strains.</title>
        <authorList>
            <person name="Klenk H.-P."/>
        </authorList>
    </citation>
    <scope>NUCLEOTIDE SEQUENCE [LARGE SCALE GENOMIC DNA]</scope>
    <source>
        <strain evidence="3 4">DSM 10596</strain>
    </source>
</reference>
<protein>
    <submittedName>
        <fullName evidence="3">Uncharacterized protein DUF4191</fullName>
    </submittedName>
</protein>
<keyword evidence="2" id="KW-0812">Transmembrane</keyword>
<feature type="transmembrane region" description="Helical" evidence="2">
    <location>
        <begin position="59"/>
        <end position="77"/>
    </location>
</feature>
<dbReference type="Proteomes" id="UP000316181">
    <property type="component" value="Unassembled WGS sequence"/>
</dbReference>
<proteinExistence type="predicted"/>